<sequence>MVSYDPASESLHVKIRPGASVRQKVDEDREVIIDLGDDGEPVDYDIQLASCQADVIAEALALVQRHSRLAA</sequence>
<proteinExistence type="predicted"/>
<gene>
    <name evidence="1" type="ORF">HHL28_07695</name>
</gene>
<name>A0A858R6G6_9PROT</name>
<evidence type="ECO:0000313" key="1">
    <source>
        <dbReference type="EMBL" id="QJE72985.1"/>
    </source>
</evidence>
<protein>
    <submittedName>
        <fullName evidence="1">DUF2283 domain-containing protein</fullName>
    </submittedName>
</protein>
<accession>A0A858R6G6</accession>
<dbReference type="EMBL" id="CP051775">
    <property type="protein sequence ID" value="QJE72985.1"/>
    <property type="molecule type" value="Genomic_DNA"/>
</dbReference>
<dbReference type="Proteomes" id="UP000501891">
    <property type="component" value="Chromosome"/>
</dbReference>
<evidence type="ECO:0000313" key="2">
    <source>
        <dbReference type="Proteomes" id="UP000501891"/>
    </source>
</evidence>
<organism evidence="1 2">
    <name type="scientific">Aerophototrophica crusticola</name>
    <dbReference type="NCBI Taxonomy" id="1709002"/>
    <lineage>
        <taxon>Bacteria</taxon>
        <taxon>Pseudomonadati</taxon>
        <taxon>Pseudomonadota</taxon>
        <taxon>Alphaproteobacteria</taxon>
        <taxon>Rhodospirillales</taxon>
        <taxon>Rhodospirillaceae</taxon>
        <taxon>Aerophototrophica</taxon>
    </lineage>
</organism>
<dbReference type="AlphaFoldDB" id="A0A858R6G6"/>
<reference evidence="1" key="1">
    <citation type="submission" date="2020-04" db="EMBL/GenBank/DDBJ databases">
        <title>A desert anoxygenic phototrophic bacterium fixes CO2 using RubisCO under aerobic conditions.</title>
        <authorList>
            <person name="Tang K."/>
        </authorList>
    </citation>
    <scope>NUCLEOTIDE SEQUENCE [LARGE SCALE GENOMIC DNA]</scope>
    <source>
        <strain evidence="1">MIMtkB3</strain>
    </source>
</reference>
<dbReference type="KEGG" id="acru:HHL28_07695"/>
<keyword evidence="2" id="KW-1185">Reference proteome</keyword>